<dbReference type="OrthoDB" id="5407351at2759"/>
<feature type="region of interest" description="Disordered" evidence="1">
    <location>
        <begin position="198"/>
        <end position="217"/>
    </location>
</feature>
<gene>
    <name evidence="2" type="ORF">PAC_10969</name>
</gene>
<evidence type="ECO:0000256" key="1">
    <source>
        <dbReference type="SAM" id="MobiDB-lite"/>
    </source>
</evidence>
<dbReference type="STRING" id="576137.A0A1L7X7T0"/>
<evidence type="ECO:0000313" key="2">
    <source>
        <dbReference type="EMBL" id="CZR61073.1"/>
    </source>
</evidence>
<keyword evidence="3" id="KW-1185">Reference proteome</keyword>
<feature type="region of interest" description="Disordered" evidence="1">
    <location>
        <begin position="321"/>
        <end position="345"/>
    </location>
</feature>
<feature type="region of interest" description="Disordered" evidence="1">
    <location>
        <begin position="1"/>
        <end position="20"/>
    </location>
</feature>
<feature type="compositionally biased region" description="Polar residues" evidence="1">
    <location>
        <begin position="10"/>
        <end position="20"/>
    </location>
</feature>
<reference evidence="2 3" key="1">
    <citation type="submission" date="2016-03" db="EMBL/GenBank/DDBJ databases">
        <authorList>
            <person name="Ploux O."/>
        </authorList>
    </citation>
    <scope>NUCLEOTIDE SEQUENCE [LARGE SCALE GENOMIC DNA]</scope>
    <source>
        <strain evidence="2 3">UAMH 11012</strain>
    </source>
</reference>
<dbReference type="EMBL" id="FJOG01000017">
    <property type="protein sequence ID" value="CZR61073.1"/>
    <property type="molecule type" value="Genomic_DNA"/>
</dbReference>
<dbReference type="AlphaFoldDB" id="A0A1L7X7T0"/>
<dbReference type="Gene3D" id="6.10.280.230">
    <property type="match status" value="1"/>
</dbReference>
<organism evidence="2 3">
    <name type="scientific">Phialocephala subalpina</name>
    <dbReference type="NCBI Taxonomy" id="576137"/>
    <lineage>
        <taxon>Eukaryota</taxon>
        <taxon>Fungi</taxon>
        <taxon>Dikarya</taxon>
        <taxon>Ascomycota</taxon>
        <taxon>Pezizomycotina</taxon>
        <taxon>Leotiomycetes</taxon>
        <taxon>Helotiales</taxon>
        <taxon>Mollisiaceae</taxon>
        <taxon>Phialocephala</taxon>
        <taxon>Phialocephala fortinii species complex</taxon>
    </lineage>
</organism>
<evidence type="ECO:0000313" key="3">
    <source>
        <dbReference type="Proteomes" id="UP000184330"/>
    </source>
</evidence>
<feature type="compositionally biased region" description="Polar residues" evidence="1">
    <location>
        <begin position="201"/>
        <end position="217"/>
    </location>
</feature>
<proteinExistence type="predicted"/>
<dbReference type="Proteomes" id="UP000184330">
    <property type="component" value="Unassembled WGS sequence"/>
</dbReference>
<name>A0A1L7X7T0_9HELO</name>
<protein>
    <submittedName>
        <fullName evidence="2">Related to peroxisome biogenesis factor 20</fullName>
    </submittedName>
</protein>
<accession>A0A1L7X7T0</accession>
<sequence length="345" mass="38915">MADSMCGPSSALQNFQKHSTIDRTLQQDRLISRQTPSQGFRSSGLNASHLDHEFESFQAGQLPLDHGFQQNIFQPAPPGMQQPGPANWAADFQRMNISSSAPQLQQQPYGMHAQQRLDTGGWHQDFARQQNQMADSSRNIQIPSHTNTPYNYSPMPVMGMMNQFSKITPQSELSISQQKQPAEAFDDEAFARAFEEAAQTEMESMQDPTQESTQNSTQNIEMGQDILLNESAEVLMASDDLQMTSDELLNQERIGADTIHDPFNQNEVKPEHQDPEELARTAAKLLDSVQHDQSVKFQNSQFLSLMRQFRDREKTVEGDNIVTKNGMGGYQNQEMNGERYQVQGP</sequence>